<gene>
    <name evidence="3" type="ORF">P171DRAFT_524967</name>
</gene>
<dbReference type="SMART" id="SM00954">
    <property type="entry name" value="RelA_SpoT"/>
    <property type="match status" value="1"/>
</dbReference>
<evidence type="ECO:0000313" key="4">
    <source>
        <dbReference type="Proteomes" id="UP000799764"/>
    </source>
</evidence>
<dbReference type="Gene3D" id="3.30.460.10">
    <property type="entry name" value="Beta Polymerase, domain 2"/>
    <property type="match status" value="1"/>
</dbReference>
<sequence length="216" mass="25329">MEFTTDQVPQKTPAHDAKEQFLQSYEDRLNLWEALAVFVENELKHLSKEDPPVNAVYSHRVKSKESLAGKIEKRQALGECLTLESIQQTRWDIAATRICLYFPCQSQSAKPFRGRDYIPKNLEHRPYQERMGYYEADHYWIRLRRDLVEGISGYNGEEIEIQVRTMLMDAWAEVRHDLDYKHILGHPGEDELRVLDAIKGSITACEIMQDQLFMLR</sequence>
<dbReference type="Proteomes" id="UP000799764">
    <property type="component" value="Unassembled WGS sequence"/>
</dbReference>
<evidence type="ECO:0000256" key="1">
    <source>
        <dbReference type="SAM" id="Coils"/>
    </source>
</evidence>
<proteinExistence type="predicted"/>
<dbReference type="OrthoDB" id="3684599at2759"/>
<dbReference type="InterPro" id="IPR043519">
    <property type="entry name" value="NT_sf"/>
</dbReference>
<dbReference type="PANTHER" id="PTHR41773:SF1">
    <property type="entry name" value="RELA_SPOT DOMAIN-CONTAINING PROTEIN"/>
    <property type="match status" value="1"/>
</dbReference>
<protein>
    <recommendedName>
        <fullName evidence="2">RelA/SpoT domain-containing protein</fullName>
    </recommendedName>
</protein>
<dbReference type="AlphaFoldDB" id="A0A9P4P7P1"/>
<evidence type="ECO:0000259" key="2">
    <source>
        <dbReference type="SMART" id="SM00954"/>
    </source>
</evidence>
<keyword evidence="1" id="KW-0175">Coiled coil</keyword>
<evidence type="ECO:0000313" key="3">
    <source>
        <dbReference type="EMBL" id="KAF2439930.1"/>
    </source>
</evidence>
<accession>A0A9P4P7P1</accession>
<dbReference type="PANTHER" id="PTHR41773">
    <property type="entry name" value="GTP PYROPHOSPHATASE-RELATED"/>
    <property type="match status" value="1"/>
</dbReference>
<reference evidence="3" key="1">
    <citation type="journal article" date="2020" name="Stud. Mycol.">
        <title>101 Dothideomycetes genomes: a test case for predicting lifestyles and emergence of pathogens.</title>
        <authorList>
            <person name="Haridas S."/>
            <person name="Albert R."/>
            <person name="Binder M."/>
            <person name="Bloem J."/>
            <person name="Labutti K."/>
            <person name="Salamov A."/>
            <person name="Andreopoulos B."/>
            <person name="Baker S."/>
            <person name="Barry K."/>
            <person name="Bills G."/>
            <person name="Bluhm B."/>
            <person name="Cannon C."/>
            <person name="Castanera R."/>
            <person name="Culley D."/>
            <person name="Daum C."/>
            <person name="Ezra D."/>
            <person name="Gonzalez J."/>
            <person name="Henrissat B."/>
            <person name="Kuo A."/>
            <person name="Liang C."/>
            <person name="Lipzen A."/>
            <person name="Lutzoni F."/>
            <person name="Magnuson J."/>
            <person name="Mondo S."/>
            <person name="Nolan M."/>
            <person name="Ohm R."/>
            <person name="Pangilinan J."/>
            <person name="Park H.-J."/>
            <person name="Ramirez L."/>
            <person name="Alfaro M."/>
            <person name="Sun H."/>
            <person name="Tritt A."/>
            <person name="Yoshinaga Y."/>
            <person name="Zwiers L.-H."/>
            <person name="Turgeon B."/>
            <person name="Goodwin S."/>
            <person name="Spatafora J."/>
            <person name="Crous P."/>
            <person name="Grigoriev I."/>
        </authorList>
    </citation>
    <scope>NUCLEOTIDE SEQUENCE</scope>
    <source>
        <strain evidence="3">CBS 690.94</strain>
    </source>
</reference>
<organism evidence="3 4">
    <name type="scientific">Karstenula rhodostoma CBS 690.94</name>
    <dbReference type="NCBI Taxonomy" id="1392251"/>
    <lineage>
        <taxon>Eukaryota</taxon>
        <taxon>Fungi</taxon>
        <taxon>Dikarya</taxon>
        <taxon>Ascomycota</taxon>
        <taxon>Pezizomycotina</taxon>
        <taxon>Dothideomycetes</taxon>
        <taxon>Pleosporomycetidae</taxon>
        <taxon>Pleosporales</taxon>
        <taxon>Massarineae</taxon>
        <taxon>Didymosphaeriaceae</taxon>
        <taxon>Karstenula</taxon>
    </lineage>
</organism>
<feature type="coiled-coil region" evidence="1">
    <location>
        <begin position="22"/>
        <end position="49"/>
    </location>
</feature>
<dbReference type="Pfam" id="PF04607">
    <property type="entry name" value="RelA_SpoT"/>
    <property type="match status" value="1"/>
</dbReference>
<name>A0A9P4P7P1_9PLEO</name>
<dbReference type="InterPro" id="IPR007685">
    <property type="entry name" value="RelA_SpoT"/>
</dbReference>
<dbReference type="EMBL" id="MU001508">
    <property type="protein sequence ID" value="KAF2439930.1"/>
    <property type="molecule type" value="Genomic_DNA"/>
</dbReference>
<dbReference type="SUPFAM" id="SSF81301">
    <property type="entry name" value="Nucleotidyltransferase"/>
    <property type="match status" value="1"/>
</dbReference>
<dbReference type="CDD" id="cd05399">
    <property type="entry name" value="NT_Rel-Spo_like"/>
    <property type="match status" value="1"/>
</dbReference>
<comment type="caution">
    <text evidence="3">The sequence shown here is derived from an EMBL/GenBank/DDBJ whole genome shotgun (WGS) entry which is preliminary data.</text>
</comment>
<dbReference type="GO" id="GO:0015969">
    <property type="term" value="P:guanosine tetraphosphate metabolic process"/>
    <property type="evidence" value="ECO:0007669"/>
    <property type="project" value="InterPro"/>
</dbReference>
<feature type="domain" description="RelA/SpoT" evidence="2">
    <location>
        <begin position="59"/>
        <end position="186"/>
    </location>
</feature>
<keyword evidence="4" id="KW-1185">Reference proteome</keyword>